<dbReference type="Proteomes" id="UP000245412">
    <property type="component" value="Unassembled WGS sequence"/>
</dbReference>
<dbReference type="RefSeq" id="WP_257497881.1">
    <property type="nucleotide sequence ID" value="NZ_JANKBI010000015.1"/>
</dbReference>
<dbReference type="EMBL" id="QGGY01000015">
    <property type="protein sequence ID" value="PWJ72901.1"/>
    <property type="molecule type" value="Genomic_DNA"/>
</dbReference>
<evidence type="ECO:0000313" key="2">
    <source>
        <dbReference type="Proteomes" id="UP000245412"/>
    </source>
</evidence>
<dbReference type="AlphaFoldDB" id="A0AB73SZK0"/>
<reference evidence="1 2" key="1">
    <citation type="submission" date="2018-05" db="EMBL/GenBank/DDBJ databases">
        <authorList>
            <person name="Goeker M."/>
            <person name="Huntemann M."/>
            <person name="Clum A."/>
            <person name="Pillay M."/>
            <person name="Palaniappan K."/>
            <person name="Varghese N."/>
            <person name="Mikhailova N."/>
            <person name="Stamatis D."/>
            <person name="Reddy T."/>
            <person name="Daum C."/>
            <person name="Shapiro N."/>
            <person name="Ivanova N."/>
            <person name="Kyrpides N."/>
            <person name="Woyke T."/>
        </authorList>
    </citation>
    <scope>NUCLEOTIDE SEQUENCE [LARGE SCALE GENOMIC DNA]</scope>
    <source>
        <strain evidence="1 2">DSM 26524</strain>
    </source>
</reference>
<protein>
    <submittedName>
        <fullName evidence="1">Uncharacterized protein</fullName>
    </submittedName>
</protein>
<gene>
    <name evidence="1" type="ORF">C7383_11557</name>
</gene>
<keyword evidence="2" id="KW-1185">Reference proteome</keyword>
<name>A0AB73SZK0_9FIRM</name>
<evidence type="ECO:0000313" key="1">
    <source>
        <dbReference type="EMBL" id="PWJ72901.1"/>
    </source>
</evidence>
<organism evidence="1 2">
    <name type="scientific">Murimonas intestini</name>
    <dbReference type="NCBI Taxonomy" id="1337051"/>
    <lineage>
        <taxon>Bacteria</taxon>
        <taxon>Bacillati</taxon>
        <taxon>Bacillota</taxon>
        <taxon>Clostridia</taxon>
        <taxon>Lachnospirales</taxon>
        <taxon>Lachnospiraceae</taxon>
        <taxon>Murimonas</taxon>
    </lineage>
</organism>
<sequence length="40" mass="4842">MLKKIYQELVLIRKELQAIRKVTEPKGAKRNRSLFWGWGR</sequence>
<proteinExistence type="predicted"/>
<comment type="caution">
    <text evidence="1">The sequence shown here is derived from an EMBL/GenBank/DDBJ whole genome shotgun (WGS) entry which is preliminary data.</text>
</comment>
<accession>A0AB73SZK0</accession>